<dbReference type="AlphaFoldDB" id="A0A1D9MME7"/>
<dbReference type="PANTHER" id="PTHR30371">
    <property type="entry name" value="SEC-INDEPENDENT PROTEIN TRANSLOCASE PROTEIN TATC"/>
    <property type="match status" value="1"/>
</dbReference>
<dbReference type="GO" id="GO:0009977">
    <property type="term" value="F:proton motive force dependent protein transmembrane transporter activity"/>
    <property type="evidence" value="ECO:0007669"/>
    <property type="project" value="TreeGrafter"/>
</dbReference>
<comment type="subunit">
    <text evidence="7">The Tat system comprises two distinct complexes: a TatABC complex, containing multiple copies of TatA, TatB and TatC subunits, and a separate TatA complex, containing only TatA subunits. Substrates initially bind to the TatABC complex, which probably triggers association of the separate TatA complex to form the active translocon.</text>
</comment>
<dbReference type="KEGG" id="avu:BK816_07870"/>
<feature type="transmembrane region" description="Helical" evidence="7">
    <location>
        <begin position="62"/>
        <end position="83"/>
    </location>
</feature>
<proteinExistence type="inferred from homology"/>
<keyword evidence="4 7" id="KW-1133">Transmembrane helix</keyword>
<keyword evidence="7" id="KW-1003">Cell membrane</keyword>
<sequence>MLEHLAEARRRLLWALGGIVVASIAGWFLTDWLLALITNGFQSGQSLNFVTVGGAFDLRVRLAFWAGFILSAPWWLAQIWLFLAPGLRRREQVYLASFALASLLLFSGGAAFGVWMAPRAVAILTEFAPSGSTTLLTAASYVTFYTRLVLLFGLSGLFPVILVALNFLGILSSRVMLKGWRVVTLLVFVFAAIANPLPSPWSMTVQALVLMALYFLAIGIAKLRERSLAKQLGV</sequence>
<keyword evidence="2 7" id="KW-0812">Transmembrane</keyword>
<keyword evidence="6 7" id="KW-0472">Membrane</keyword>
<feature type="transmembrane region" description="Helical" evidence="7">
    <location>
        <begin position="180"/>
        <end position="197"/>
    </location>
</feature>
<dbReference type="PANTHER" id="PTHR30371:SF0">
    <property type="entry name" value="SEC-INDEPENDENT PROTEIN TRANSLOCASE PROTEIN TATC, CHLOROPLASTIC-RELATED"/>
    <property type="match status" value="1"/>
</dbReference>
<evidence type="ECO:0000313" key="8">
    <source>
        <dbReference type="EMBL" id="AOZ73541.1"/>
    </source>
</evidence>
<evidence type="ECO:0000256" key="5">
    <source>
        <dbReference type="ARBA" id="ARBA00023010"/>
    </source>
</evidence>
<evidence type="ECO:0000256" key="4">
    <source>
        <dbReference type="ARBA" id="ARBA00022989"/>
    </source>
</evidence>
<comment type="similarity">
    <text evidence="7">Belongs to the TatC family.</text>
</comment>
<dbReference type="GO" id="GO:0043953">
    <property type="term" value="P:protein transport by the Tat complex"/>
    <property type="evidence" value="ECO:0007669"/>
    <property type="project" value="UniProtKB-UniRule"/>
</dbReference>
<dbReference type="GO" id="GO:0065002">
    <property type="term" value="P:intracellular protein transmembrane transport"/>
    <property type="evidence" value="ECO:0007669"/>
    <property type="project" value="TreeGrafter"/>
</dbReference>
<dbReference type="GO" id="GO:0033281">
    <property type="term" value="C:TAT protein transport complex"/>
    <property type="evidence" value="ECO:0007669"/>
    <property type="project" value="UniProtKB-UniRule"/>
</dbReference>
<reference evidence="8 9" key="1">
    <citation type="submission" date="2016-10" db="EMBL/GenBank/DDBJ databases">
        <title>Actinomyces aegypiusis sp. nov., isolated from the Aegypius monachus in Qinghai Tibet Plateau China.</title>
        <authorList>
            <person name="Wang Y."/>
        </authorList>
    </citation>
    <scope>NUCLEOTIDE SEQUENCE [LARGE SCALE GENOMIC DNA]</scope>
    <source>
        <strain evidence="8 9">VUL4_3</strain>
    </source>
</reference>
<feature type="transmembrane region" description="Helical" evidence="7">
    <location>
        <begin position="203"/>
        <end position="221"/>
    </location>
</feature>
<organism evidence="8 9">
    <name type="scientific">Boudabousia tangfeifanii</name>
    <dbReference type="NCBI Taxonomy" id="1912795"/>
    <lineage>
        <taxon>Bacteria</taxon>
        <taxon>Bacillati</taxon>
        <taxon>Actinomycetota</taxon>
        <taxon>Actinomycetes</taxon>
        <taxon>Actinomycetales</taxon>
        <taxon>Actinomycetaceae</taxon>
        <taxon>Boudabousia</taxon>
    </lineage>
</organism>
<evidence type="ECO:0000256" key="3">
    <source>
        <dbReference type="ARBA" id="ARBA00022927"/>
    </source>
</evidence>
<keyword evidence="7" id="KW-0813">Transport</keyword>
<dbReference type="Pfam" id="PF00902">
    <property type="entry name" value="TatC"/>
    <property type="match status" value="1"/>
</dbReference>
<evidence type="ECO:0000256" key="7">
    <source>
        <dbReference type="HAMAP-Rule" id="MF_00902"/>
    </source>
</evidence>
<evidence type="ECO:0000256" key="6">
    <source>
        <dbReference type="ARBA" id="ARBA00023136"/>
    </source>
</evidence>
<keyword evidence="9" id="KW-1185">Reference proteome</keyword>
<feature type="transmembrane region" description="Helical" evidence="7">
    <location>
        <begin position="144"/>
        <end position="168"/>
    </location>
</feature>
<evidence type="ECO:0000256" key="1">
    <source>
        <dbReference type="ARBA" id="ARBA00004141"/>
    </source>
</evidence>
<keyword evidence="3 7" id="KW-0653">Protein transport</keyword>
<dbReference type="STRING" id="1912795.BK816_07870"/>
<dbReference type="PRINTS" id="PR01840">
    <property type="entry name" value="TATCFAMILY"/>
</dbReference>
<dbReference type="HAMAP" id="MF_00902">
    <property type="entry name" value="TatC"/>
    <property type="match status" value="1"/>
</dbReference>
<comment type="subcellular location">
    <subcellularLocation>
        <location evidence="7">Cell membrane</location>
        <topology evidence="7">Multi-pass membrane protein</topology>
    </subcellularLocation>
    <subcellularLocation>
        <location evidence="1">Membrane</location>
        <topology evidence="1">Multi-pass membrane protein</topology>
    </subcellularLocation>
</comment>
<dbReference type="InterPro" id="IPR002033">
    <property type="entry name" value="TatC"/>
</dbReference>
<comment type="function">
    <text evidence="7">Part of the twin-arginine translocation (Tat) system that transports large folded proteins containing a characteristic twin-arginine motif in their signal peptide across membranes. Together with TatB, TatC is part of a receptor directly interacting with Tat signal peptides.</text>
</comment>
<keyword evidence="5 7" id="KW-0811">Translocation</keyword>
<evidence type="ECO:0000313" key="9">
    <source>
        <dbReference type="Proteomes" id="UP000176288"/>
    </source>
</evidence>
<dbReference type="Proteomes" id="UP000176288">
    <property type="component" value="Chromosome"/>
</dbReference>
<evidence type="ECO:0000256" key="2">
    <source>
        <dbReference type="ARBA" id="ARBA00022692"/>
    </source>
</evidence>
<dbReference type="EMBL" id="CP017812">
    <property type="protein sequence ID" value="AOZ73541.1"/>
    <property type="molecule type" value="Genomic_DNA"/>
</dbReference>
<accession>A0A1D9MME7</accession>
<feature type="transmembrane region" description="Helical" evidence="7">
    <location>
        <begin position="12"/>
        <end position="30"/>
    </location>
</feature>
<name>A0A1D9MME7_9ACTO</name>
<protein>
    <recommendedName>
        <fullName evidence="7">Sec-independent protein translocase protein TatC</fullName>
    </recommendedName>
</protein>
<feature type="transmembrane region" description="Helical" evidence="7">
    <location>
        <begin position="95"/>
        <end position="117"/>
    </location>
</feature>
<dbReference type="NCBIfam" id="TIGR00945">
    <property type="entry name" value="tatC"/>
    <property type="match status" value="1"/>
</dbReference>
<gene>
    <name evidence="7" type="primary">tatC</name>
    <name evidence="8" type="ORF">BK816_07870</name>
</gene>